<proteinExistence type="predicted"/>
<evidence type="ECO:0000256" key="3">
    <source>
        <dbReference type="ARBA" id="ARBA00023163"/>
    </source>
</evidence>
<organism evidence="7 8">
    <name type="scientific">Acetonema longum DSM 6540</name>
    <dbReference type="NCBI Taxonomy" id="1009370"/>
    <lineage>
        <taxon>Bacteria</taxon>
        <taxon>Bacillati</taxon>
        <taxon>Bacillota</taxon>
        <taxon>Negativicutes</taxon>
        <taxon>Acetonemataceae</taxon>
        <taxon>Acetonema</taxon>
    </lineage>
</organism>
<feature type="modified residue" description="4-aspartylphosphate" evidence="4">
    <location>
        <position position="54"/>
    </location>
</feature>
<dbReference type="SUPFAM" id="SSF52172">
    <property type="entry name" value="CheY-like"/>
    <property type="match status" value="1"/>
</dbReference>
<dbReference type="GO" id="GO:0003677">
    <property type="term" value="F:DNA binding"/>
    <property type="evidence" value="ECO:0007669"/>
    <property type="project" value="UniProtKB-KW"/>
</dbReference>
<dbReference type="EMBL" id="AFGF01000056">
    <property type="protein sequence ID" value="EGO64461.1"/>
    <property type="molecule type" value="Genomic_DNA"/>
</dbReference>
<gene>
    <name evidence="7" type="ORF">ALO_08168</name>
</gene>
<dbReference type="InterPro" id="IPR036388">
    <property type="entry name" value="WH-like_DNA-bd_sf"/>
</dbReference>
<dbReference type="Pfam" id="PF00072">
    <property type="entry name" value="Response_reg"/>
    <property type="match status" value="1"/>
</dbReference>
<reference evidence="7 8" key="1">
    <citation type="journal article" date="2011" name="EMBO J.">
        <title>Structural diversity of bacterial flagellar motors.</title>
        <authorList>
            <person name="Chen S."/>
            <person name="Beeby M."/>
            <person name="Murphy G.E."/>
            <person name="Leadbetter J.R."/>
            <person name="Hendrixson D.R."/>
            <person name="Briegel A."/>
            <person name="Li Z."/>
            <person name="Shi J."/>
            <person name="Tocheva E.I."/>
            <person name="Muller A."/>
            <person name="Dobro M.J."/>
            <person name="Jensen G.J."/>
        </authorList>
    </citation>
    <scope>NUCLEOTIDE SEQUENCE [LARGE SCALE GENOMIC DNA]</scope>
    <source>
        <strain evidence="7 8">DSM 6540</strain>
    </source>
</reference>
<dbReference type="SMART" id="SM00421">
    <property type="entry name" value="HTH_LUXR"/>
    <property type="match status" value="1"/>
</dbReference>
<dbReference type="InterPro" id="IPR039420">
    <property type="entry name" value="WalR-like"/>
</dbReference>
<keyword evidence="2" id="KW-0238">DNA-binding</keyword>
<dbReference type="Gene3D" id="1.10.10.10">
    <property type="entry name" value="Winged helix-like DNA-binding domain superfamily/Winged helix DNA-binding domain"/>
    <property type="match status" value="1"/>
</dbReference>
<evidence type="ECO:0000256" key="2">
    <source>
        <dbReference type="ARBA" id="ARBA00023125"/>
    </source>
</evidence>
<name>F7NHT6_9FIRM</name>
<dbReference type="Pfam" id="PF00196">
    <property type="entry name" value="GerE"/>
    <property type="match status" value="1"/>
</dbReference>
<dbReference type="PRINTS" id="PR00038">
    <property type="entry name" value="HTHLUXR"/>
</dbReference>
<dbReference type="PROSITE" id="PS00622">
    <property type="entry name" value="HTH_LUXR_1"/>
    <property type="match status" value="1"/>
</dbReference>
<dbReference type="CDD" id="cd06170">
    <property type="entry name" value="LuxR_C_like"/>
    <property type="match status" value="1"/>
</dbReference>
<evidence type="ECO:0000259" key="6">
    <source>
        <dbReference type="PROSITE" id="PS50110"/>
    </source>
</evidence>
<keyword evidence="4" id="KW-0597">Phosphoprotein</keyword>
<dbReference type="InterPro" id="IPR000792">
    <property type="entry name" value="Tscrpt_reg_LuxR_C"/>
</dbReference>
<dbReference type="SMART" id="SM00448">
    <property type="entry name" value="REC"/>
    <property type="match status" value="1"/>
</dbReference>
<accession>F7NHT6</accession>
<dbReference type="AlphaFoldDB" id="F7NHT6"/>
<comment type="caution">
    <text evidence="7">The sequence shown here is derived from an EMBL/GenBank/DDBJ whole genome shotgun (WGS) entry which is preliminary data.</text>
</comment>
<protein>
    <submittedName>
        <fullName evidence="7">Putative NarL family two-component response regulator</fullName>
    </submittedName>
</protein>
<dbReference type="GO" id="GO:0000160">
    <property type="term" value="P:phosphorelay signal transduction system"/>
    <property type="evidence" value="ECO:0007669"/>
    <property type="project" value="InterPro"/>
</dbReference>
<dbReference type="eggNOG" id="COG2197">
    <property type="taxonomic scope" value="Bacteria"/>
</dbReference>
<dbReference type="PROSITE" id="PS50043">
    <property type="entry name" value="HTH_LUXR_2"/>
    <property type="match status" value="1"/>
</dbReference>
<dbReference type="InterPro" id="IPR011006">
    <property type="entry name" value="CheY-like_superfamily"/>
</dbReference>
<sequence>MQSYRILIVDDDERYLASLRRVTHGYFDVVTTKDPVQALKIIENQGPFAVVIADYRMPVMTGIDLFSRIIAIDRNIQRILLTGYADLHMTIDAINRGKITAFLTKPVPAVSLRSVVLEAIMGYRQNQTGTFLEKILTTEFAAKLYAPLSVKEREVLHLLAKGFSNAEISKELTISVGTVKTHLNNLYCKLNVNSRAKAVAKGIEFGLIKTEEK</sequence>
<evidence type="ECO:0000313" key="8">
    <source>
        <dbReference type="Proteomes" id="UP000003240"/>
    </source>
</evidence>
<dbReference type="SUPFAM" id="SSF46894">
    <property type="entry name" value="C-terminal effector domain of the bipartite response regulators"/>
    <property type="match status" value="1"/>
</dbReference>
<dbReference type="STRING" id="1009370.ALO_08168"/>
<evidence type="ECO:0000256" key="4">
    <source>
        <dbReference type="PROSITE-ProRule" id="PRU00169"/>
    </source>
</evidence>
<keyword evidence="8" id="KW-1185">Reference proteome</keyword>
<dbReference type="InterPro" id="IPR016032">
    <property type="entry name" value="Sig_transdc_resp-reg_C-effctor"/>
</dbReference>
<dbReference type="PANTHER" id="PTHR43214">
    <property type="entry name" value="TWO-COMPONENT RESPONSE REGULATOR"/>
    <property type="match status" value="1"/>
</dbReference>
<feature type="domain" description="Response regulatory" evidence="6">
    <location>
        <begin position="5"/>
        <end position="120"/>
    </location>
</feature>
<dbReference type="Proteomes" id="UP000003240">
    <property type="component" value="Unassembled WGS sequence"/>
</dbReference>
<evidence type="ECO:0000313" key="7">
    <source>
        <dbReference type="EMBL" id="EGO64461.1"/>
    </source>
</evidence>
<dbReference type="InterPro" id="IPR001789">
    <property type="entry name" value="Sig_transdc_resp-reg_receiver"/>
</dbReference>
<dbReference type="Gene3D" id="3.40.50.2300">
    <property type="match status" value="1"/>
</dbReference>
<dbReference type="GO" id="GO:0006355">
    <property type="term" value="P:regulation of DNA-templated transcription"/>
    <property type="evidence" value="ECO:0007669"/>
    <property type="project" value="InterPro"/>
</dbReference>
<feature type="domain" description="HTH luxR-type" evidence="5">
    <location>
        <begin position="141"/>
        <end position="206"/>
    </location>
</feature>
<dbReference type="eggNOG" id="COG3437">
    <property type="taxonomic scope" value="Bacteria"/>
</dbReference>
<keyword evidence="3" id="KW-0804">Transcription</keyword>
<dbReference type="PROSITE" id="PS50110">
    <property type="entry name" value="RESPONSE_REGULATORY"/>
    <property type="match status" value="1"/>
</dbReference>
<evidence type="ECO:0000256" key="1">
    <source>
        <dbReference type="ARBA" id="ARBA00023015"/>
    </source>
</evidence>
<evidence type="ECO:0000259" key="5">
    <source>
        <dbReference type="PROSITE" id="PS50043"/>
    </source>
</evidence>
<keyword evidence="1" id="KW-0805">Transcription regulation</keyword>